<evidence type="ECO:0000313" key="1">
    <source>
        <dbReference type="EMBL" id="SBV31258.1"/>
    </source>
</evidence>
<dbReference type="AlphaFoldDB" id="A0A1Y5PMN0"/>
<protein>
    <submittedName>
        <fullName evidence="1">Uncharacterized protein</fullName>
    </submittedName>
</protein>
<accession>A0A1Y5PMN0</accession>
<reference evidence="1" key="1">
    <citation type="submission" date="2016-03" db="EMBL/GenBank/DDBJ databases">
        <authorList>
            <person name="Ploux O."/>
        </authorList>
    </citation>
    <scope>NUCLEOTIDE SEQUENCE</scope>
    <source>
        <strain evidence="1">UC10</strain>
    </source>
</reference>
<proteinExistence type="predicted"/>
<dbReference type="EMBL" id="LT598653">
    <property type="protein sequence ID" value="SBV31258.1"/>
    <property type="molecule type" value="Genomic_DNA"/>
</dbReference>
<organism evidence="1">
    <name type="scientific">uncultured Sphingopyxis sp</name>
    <dbReference type="NCBI Taxonomy" id="310581"/>
    <lineage>
        <taxon>Bacteria</taxon>
        <taxon>Pseudomonadati</taxon>
        <taxon>Pseudomonadota</taxon>
        <taxon>Alphaproteobacteria</taxon>
        <taxon>Sphingomonadales</taxon>
        <taxon>Sphingomonadaceae</taxon>
        <taxon>Sphingopyxis</taxon>
        <taxon>environmental samples</taxon>
    </lineage>
</organism>
<gene>
    <name evidence="1" type="ORF">SPPYR_0138</name>
</gene>
<name>A0A1Y5PMN0_9SPHN</name>
<dbReference type="KEGG" id="sphu:SPPYR_0138"/>
<sequence length="30" mass="3186">MRLPTPLQLANKFASFAAPPACGRGKQLNS</sequence>